<accession>A0A840IZH6</accession>
<protein>
    <submittedName>
        <fullName evidence="1">Uncharacterized protein</fullName>
    </submittedName>
</protein>
<keyword evidence="2" id="KW-1185">Reference proteome</keyword>
<evidence type="ECO:0000313" key="2">
    <source>
        <dbReference type="Proteomes" id="UP000581769"/>
    </source>
</evidence>
<name>A0A840IZH6_9PSEU</name>
<dbReference type="Proteomes" id="UP000581769">
    <property type="component" value="Unassembled WGS sequence"/>
</dbReference>
<gene>
    <name evidence="1" type="ORF">BJY18_004705</name>
</gene>
<sequence>MSTNYHRTGFDRFPLFAGEIEGEGYYPDGLTEAAIDALLQDVYGELDAEEHAAEAAFLCDLNDQRRAHRTRRRAGRTVLRSLPVRVQVTDLVEDEAA</sequence>
<dbReference type="EMBL" id="JACHMG010000001">
    <property type="protein sequence ID" value="MBB4687220.1"/>
    <property type="molecule type" value="Genomic_DNA"/>
</dbReference>
<dbReference type="RefSeq" id="WP_246458951.1">
    <property type="nucleotide sequence ID" value="NZ_JACHMG010000001.1"/>
</dbReference>
<evidence type="ECO:0000313" key="1">
    <source>
        <dbReference type="EMBL" id="MBB4687220.1"/>
    </source>
</evidence>
<dbReference type="AlphaFoldDB" id="A0A840IZH6"/>
<reference evidence="1 2" key="1">
    <citation type="submission" date="2020-08" db="EMBL/GenBank/DDBJ databases">
        <title>Sequencing the genomes of 1000 actinobacteria strains.</title>
        <authorList>
            <person name="Klenk H.-P."/>
        </authorList>
    </citation>
    <scope>NUCLEOTIDE SEQUENCE [LARGE SCALE GENOMIC DNA]</scope>
    <source>
        <strain evidence="1 2">DSM 45859</strain>
    </source>
</reference>
<organism evidence="1 2">
    <name type="scientific">Amycolatopsis jiangsuensis</name>
    <dbReference type="NCBI Taxonomy" id="1181879"/>
    <lineage>
        <taxon>Bacteria</taxon>
        <taxon>Bacillati</taxon>
        <taxon>Actinomycetota</taxon>
        <taxon>Actinomycetes</taxon>
        <taxon>Pseudonocardiales</taxon>
        <taxon>Pseudonocardiaceae</taxon>
        <taxon>Amycolatopsis</taxon>
    </lineage>
</organism>
<proteinExistence type="predicted"/>
<comment type="caution">
    <text evidence="1">The sequence shown here is derived from an EMBL/GenBank/DDBJ whole genome shotgun (WGS) entry which is preliminary data.</text>
</comment>